<dbReference type="RefSeq" id="WP_216714499.1">
    <property type="nucleotide sequence ID" value="NZ_JACVEL010000009.1"/>
</dbReference>
<proteinExistence type="predicted"/>
<name>A0A8J6U2M7_9FLAO</name>
<feature type="transmembrane region" description="Helical" evidence="1">
    <location>
        <begin position="114"/>
        <end position="132"/>
    </location>
</feature>
<evidence type="ECO:0000313" key="3">
    <source>
        <dbReference type="Proteomes" id="UP000652681"/>
    </source>
</evidence>
<keyword evidence="1" id="KW-0472">Membrane</keyword>
<dbReference type="EMBL" id="JACVEL010000009">
    <property type="protein sequence ID" value="MBC9813330.1"/>
    <property type="molecule type" value="Genomic_DNA"/>
</dbReference>
<keyword evidence="1" id="KW-0812">Transmembrane</keyword>
<dbReference type="Proteomes" id="UP000652681">
    <property type="component" value="Unassembled WGS sequence"/>
</dbReference>
<keyword evidence="3" id="KW-1185">Reference proteome</keyword>
<accession>A0A8J6U2M7</accession>
<reference evidence="2" key="1">
    <citation type="submission" date="2020-09" db="EMBL/GenBank/DDBJ databases">
        <title>Taishania pollutisoli gen. nov., sp. nov., Isolated from Tetrabromobisphenol A-Contaminated Soil.</title>
        <authorList>
            <person name="Chen Q."/>
        </authorList>
    </citation>
    <scope>NUCLEOTIDE SEQUENCE</scope>
    <source>
        <strain evidence="2">CZZ-1</strain>
    </source>
</reference>
<organism evidence="2 3">
    <name type="scientific">Taishania pollutisoli</name>
    <dbReference type="NCBI Taxonomy" id="2766479"/>
    <lineage>
        <taxon>Bacteria</taxon>
        <taxon>Pseudomonadati</taxon>
        <taxon>Bacteroidota</taxon>
        <taxon>Flavobacteriia</taxon>
        <taxon>Flavobacteriales</taxon>
        <taxon>Crocinitomicaceae</taxon>
        <taxon>Taishania</taxon>
    </lineage>
</organism>
<feature type="transmembrane region" description="Helical" evidence="1">
    <location>
        <begin position="57"/>
        <end position="76"/>
    </location>
</feature>
<comment type="caution">
    <text evidence="2">The sequence shown here is derived from an EMBL/GenBank/DDBJ whole genome shotgun (WGS) entry which is preliminary data.</text>
</comment>
<feature type="transmembrane region" description="Helical" evidence="1">
    <location>
        <begin position="7"/>
        <end position="24"/>
    </location>
</feature>
<protein>
    <submittedName>
        <fullName evidence="2">Uncharacterized protein</fullName>
    </submittedName>
</protein>
<feature type="transmembrane region" description="Helical" evidence="1">
    <location>
        <begin position="138"/>
        <end position="163"/>
    </location>
</feature>
<evidence type="ECO:0000256" key="1">
    <source>
        <dbReference type="SAM" id="Phobius"/>
    </source>
</evidence>
<gene>
    <name evidence="2" type="ORF">H9Y05_12700</name>
</gene>
<feature type="transmembrane region" description="Helical" evidence="1">
    <location>
        <begin position="82"/>
        <end position="102"/>
    </location>
</feature>
<evidence type="ECO:0000313" key="2">
    <source>
        <dbReference type="EMBL" id="MBC9813330.1"/>
    </source>
</evidence>
<keyword evidence="1" id="KW-1133">Transmembrane helix</keyword>
<sequence length="165" mass="18424">MKSVISVLTGISLSGAIICSFALFQTEWSFSALFKSVLFFSSAFIGLLAFRASNFNTFVLLFAVLGFSSLAMILVYVSLYPILWNSVLAGHILLIGFTLYLEMKNHQPSLLRKITTGSIIISLSLFIVLILLKIQYPLFYSILFVLLALTSILFITSKLLAFFRK</sequence>
<feature type="transmembrane region" description="Helical" evidence="1">
    <location>
        <begin position="30"/>
        <end position="50"/>
    </location>
</feature>
<dbReference type="AlphaFoldDB" id="A0A8J6U2M7"/>